<dbReference type="NCBIfam" id="TIGR02174">
    <property type="entry name" value="CXXU_selWTH"/>
    <property type="match status" value="1"/>
</dbReference>
<accession>A0A023Q116</accession>
<dbReference type="Pfam" id="PF10262">
    <property type="entry name" value="Rdx"/>
    <property type="match status" value="1"/>
</dbReference>
<protein>
    <submittedName>
        <fullName evidence="2">Selenoprotein W-related protein</fullName>
    </submittedName>
</protein>
<sequence>MDLAEVSLSPASKGVFQIFYDDKLIWCRVKDGGFPEAKELKKRVRDLLDPTRDLGHIDKHQS</sequence>
<evidence type="ECO:0000256" key="1">
    <source>
        <dbReference type="ARBA" id="ARBA00023284"/>
    </source>
</evidence>
<proteinExistence type="predicted"/>
<dbReference type="InterPro" id="IPR011893">
    <property type="entry name" value="Selenoprotein_Rdx-typ"/>
</dbReference>
<dbReference type="InterPro" id="IPR036249">
    <property type="entry name" value="Thioredoxin-like_sf"/>
</dbReference>
<name>A0A023Q116_9GAMM</name>
<dbReference type="Gene3D" id="3.40.30.10">
    <property type="entry name" value="Glutaredoxin"/>
    <property type="match status" value="1"/>
</dbReference>
<evidence type="ECO:0000313" key="2">
    <source>
        <dbReference type="EMBL" id="AHX39881.1"/>
    </source>
</evidence>
<keyword evidence="1" id="KW-0676">Redox-active center</keyword>
<organism evidence="2">
    <name type="scientific">Pseudoalteromonas luteoviolacea</name>
    <dbReference type="NCBI Taxonomy" id="43657"/>
    <lineage>
        <taxon>Bacteria</taxon>
        <taxon>Pseudomonadati</taxon>
        <taxon>Pseudomonadota</taxon>
        <taxon>Gammaproteobacteria</taxon>
        <taxon>Alteromonadales</taxon>
        <taxon>Pseudoalteromonadaceae</taxon>
        <taxon>Pseudoalteromonas</taxon>
    </lineage>
</organism>
<reference evidence="2" key="1">
    <citation type="journal article" date="2014" name="Science">
        <title>Marine tubeworm metamorphosis induced by arrays of bacterial phage tail-like structures.</title>
        <authorList>
            <person name="Shikuma N.J."/>
            <person name="Pilhofer M."/>
            <person name="Weiss G.L."/>
            <person name="Hadfield M.G."/>
            <person name="Jensen G.J."/>
            <person name="Newman D.K."/>
        </authorList>
    </citation>
    <scope>NUCLEOTIDE SEQUENCE</scope>
    <source>
        <strain evidence="2">HI1</strain>
    </source>
</reference>
<dbReference type="AlphaFoldDB" id="A0A023Q116"/>
<dbReference type="EMBL" id="KF724688">
    <property type="protein sequence ID" value="AHX39881.1"/>
    <property type="molecule type" value="Genomic_DNA"/>
</dbReference>
<dbReference type="PANTHER" id="PTHR36417">
    <property type="entry name" value="SELENOPROTEIN DOMAIN PROTEIN (AFU_ORTHOLOGUE AFUA_1G05220)"/>
    <property type="match status" value="1"/>
</dbReference>
<dbReference type="SUPFAM" id="SSF52833">
    <property type="entry name" value="Thioredoxin-like"/>
    <property type="match status" value="1"/>
</dbReference>
<dbReference type="PANTHER" id="PTHR36417:SF2">
    <property type="entry name" value="SELENOPROTEIN DOMAIN PROTEIN (AFU_ORTHOLOGUE AFUA_1G05220)"/>
    <property type="match status" value="1"/>
</dbReference>